<comment type="caution">
    <text evidence="2">The sequence shown here is derived from an EMBL/GenBank/DDBJ whole genome shotgun (WGS) entry which is preliminary data.</text>
</comment>
<keyword evidence="1" id="KW-0812">Transmembrane</keyword>
<sequence length="158" mass="17133">MRIGLLLVATGCALSLVWVLRAVTDAGVDLLTGSGFGQPGKLLSDVLLLGAVLFICVGLTIAPFGALRERVHLLRLMLNSASPARQARQALPETRSSPWTWALAVSATGQDRVLYRRYADITDAVNLRVITLTPADDELLLQLEARLGSTLIRRQTEE</sequence>
<protein>
    <submittedName>
        <fullName evidence="2">Uncharacterized protein</fullName>
    </submittedName>
</protein>
<dbReference type="RefSeq" id="WP_097167908.1">
    <property type="nucleotide sequence ID" value="NZ_PSUD01000039.1"/>
</dbReference>
<organism evidence="2 3">
    <name type="scientific">Rathayibacter rathayi</name>
    <name type="common">Corynebacterium rathayi</name>
    <dbReference type="NCBI Taxonomy" id="33887"/>
    <lineage>
        <taxon>Bacteria</taxon>
        <taxon>Bacillati</taxon>
        <taxon>Actinomycetota</taxon>
        <taxon>Actinomycetes</taxon>
        <taxon>Micrococcales</taxon>
        <taxon>Microbacteriaceae</taxon>
        <taxon>Rathayibacter</taxon>
    </lineage>
</organism>
<keyword evidence="1" id="KW-0472">Membrane</keyword>
<proteinExistence type="predicted"/>
<evidence type="ECO:0000313" key="3">
    <source>
        <dbReference type="Proteomes" id="UP000239698"/>
    </source>
</evidence>
<keyword evidence="3" id="KW-1185">Reference proteome</keyword>
<dbReference type="EMBL" id="PSVT01000037">
    <property type="protein sequence ID" value="PPH74233.1"/>
    <property type="molecule type" value="Genomic_DNA"/>
</dbReference>
<evidence type="ECO:0000256" key="1">
    <source>
        <dbReference type="SAM" id="Phobius"/>
    </source>
</evidence>
<name>A0ABX5A991_RATRA</name>
<reference evidence="2 3" key="1">
    <citation type="submission" date="2018-02" db="EMBL/GenBank/DDBJ databases">
        <title>Bacteriophage NCPPB3778 and a type I-E CRISPR drive the evolution of the US Biological Select Agent, Rathayibacter toxicus.</title>
        <authorList>
            <person name="Davis E.W.II."/>
            <person name="Tabima J.F."/>
            <person name="Weisberg A.J."/>
            <person name="Lopes L.D."/>
            <person name="Wiseman M.S."/>
            <person name="Wiseman M.S."/>
            <person name="Pupko T."/>
            <person name="Belcher M.S."/>
            <person name="Sechler A.J."/>
            <person name="Tancos M.A."/>
            <person name="Schroeder B.K."/>
            <person name="Murray T.D."/>
            <person name="Luster D.G."/>
            <person name="Schneider W.L."/>
            <person name="Rogers E."/>
            <person name="Andreote F.D."/>
            <person name="Grunwald N.J."/>
            <person name="Putnam M.L."/>
            <person name="Chang J.H."/>
        </authorList>
    </citation>
    <scope>NUCLEOTIDE SEQUENCE [LARGE SCALE GENOMIC DNA]</scope>
    <source>
        <strain evidence="2 3">AY1D6</strain>
    </source>
</reference>
<gene>
    <name evidence="2" type="ORF">C5C40_13245</name>
</gene>
<keyword evidence="1" id="KW-1133">Transmembrane helix</keyword>
<evidence type="ECO:0000313" key="2">
    <source>
        <dbReference type="EMBL" id="PPH74233.1"/>
    </source>
</evidence>
<feature type="transmembrane region" description="Helical" evidence="1">
    <location>
        <begin position="46"/>
        <end position="67"/>
    </location>
</feature>
<accession>A0ABX5A991</accession>
<dbReference type="Proteomes" id="UP000239698">
    <property type="component" value="Unassembled WGS sequence"/>
</dbReference>